<feature type="compositionally biased region" description="Pro residues" evidence="5">
    <location>
        <begin position="593"/>
        <end position="605"/>
    </location>
</feature>
<dbReference type="Proteomes" id="UP001599542">
    <property type="component" value="Unassembled WGS sequence"/>
</dbReference>
<evidence type="ECO:0000256" key="6">
    <source>
        <dbReference type="SAM" id="Phobius"/>
    </source>
</evidence>
<feature type="chain" id="PRO_5045459052" description="Gram-positive cocci surface proteins LPxTG domain-containing protein" evidence="7">
    <location>
        <begin position="28"/>
        <end position="650"/>
    </location>
</feature>
<evidence type="ECO:0000256" key="2">
    <source>
        <dbReference type="ARBA" id="ARBA00022525"/>
    </source>
</evidence>
<evidence type="ECO:0000256" key="4">
    <source>
        <dbReference type="ARBA" id="ARBA00023088"/>
    </source>
</evidence>
<dbReference type="EMBL" id="JBHYPX010000005">
    <property type="protein sequence ID" value="MFE1351262.1"/>
    <property type="molecule type" value="Genomic_DNA"/>
</dbReference>
<feature type="region of interest" description="Disordered" evidence="5">
    <location>
        <begin position="587"/>
        <end position="626"/>
    </location>
</feature>
<feature type="transmembrane region" description="Helical" evidence="6">
    <location>
        <begin position="627"/>
        <end position="646"/>
    </location>
</feature>
<evidence type="ECO:0000313" key="9">
    <source>
        <dbReference type="EMBL" id="MFE1351262.1"/>
    </source>
</evidence>
<evidence type="ECO:0000256" key="7">
    <source>
        <dbReference type="SAM" id="SignalP"/>
    </source>
</evidence>
<proteinExistence type="predicted"/>
<dbReference type="PROSITE" id="PS50847">
    <property type="entry name" value="GRAM_POS_ANCHORING"/>
    <property type="match status" value="1"/>
</dbReference>
<evidence type="ECO:0000313" key="10">
    <source>
        <dbReference type="Proteomes" id="UP001599542"/>
    </source>
</evidence>
<sequence>MRRSVAAIWAVLVLLATGWSGSWPATAGAVPPQAPFAAYQYGTDGCLEVGAREGQPKPYAAPAGYDPTAGYPAFGYDPAALGFTATGGTNACRYRFYDKNPRTDPSAVVIATGYCVQYAAGQLSGTGYDPQEAAPVRDAGYVRRILATSWPNSDLPSVPSTNPTVANRQRSGAVAMAIHWFTDGIAMPPDYQVPALYDSVKQVVDAALAAGPLPAPADPTPALDGPAGGDAQQLVGPYTVGANALGPVTVRIDGAGVAAYTDAAGTVPFTSGDTLPPGGRLWLRGPAGQVVLHAEGPVQAAIGTYMAGDPAARVQSMMLATAVPLTGKSERTLTLVPGDPPRLASQVSAAVLTSGAPVSDTFDVTGLRGPATLTATLYGPLPVPGGADGDCGQAGWDGAGLPVDAVYDPVPLTGDGRAVLPDRTTGEPGCYSFGARLQPADAGPVDVPPGDATETFRVDPRPVPPVLTLTTRASASTLPVGREVTDTLTVTGITPGRTVHLEPTLYGPLAPAPDGDCAGLDWTAPDLPVTARLAPHDLTADGSVTTEAVRLTAAGCYSFGTVLTHDVLTGGQEPVEHGLGNPEETLLLTAAPSPSPSPSPSPHPSPSGSATPAPVPPLPDTGADGTGTVLIGAAALLVLGATALAATRRR</sequence>
<reference evidence="9 10" key="1">
    <citation type="submission" date="2024-09" db="EMBL/GenBank/DDBJ databases">
        <title>The Natural Products Discovery Center: Release of the First 8490 Sequenced Strains for Exploring Actinobacteria Biosynthetic Diversity.</title>
        <authorList>
            <person name="Kalkreuter E."/>
            <person name="Kautsar S.A."/>
            <person name="Yang D."/>
            <person name="Bader C.D."/>
            <person name="Teijaro C.N."/>
            <person name="Fluegel L."/>
            <person name="Davis C.M."/>
            <person name="Simpson J.R."/>
            <person name="Lauterbach L."/>
            <person name="Steele A.D."/>
            <person name="Gui C."/>
            <person name="Meng S."/>
            <person name="Li G."/>
            <person name="Viehrig K."/>
            <person name="Ye F."/>
            <person name="Su P."/>
            <person name="Kiefer A.F."/>
            <person name="Nichols A."/>
            <person name="Cepeda A.J."/>
            <person name="Yan W."/>
            <person name="Fan B."/>
            <person name="Jiang Y."/>
            <person name="Adhikari A."/>
            <person name="Zheng C.-J."/>
            <person name="Schuster L."/>
            <person name="Cowan T.M."/>
            <person name="Smanski M.J."/>
            <person name="Chevrette M.G."/>
            <person name="De Carvalho L.P.S."/>
            <person name="Shen B."/>
        </authorList>
    </citation>
    <scope>NUCLEOTIDE SEQUENCE [LARGE SCALE GENOMIC DNA]</scope>
    <source>
        <strain evidence="9 10">NPDC058753</strain>
    </source>
</reference>
<evidence type="ECO:0000256" key="3">
    <source>
        <dbReference type="ARBA" id="ARBA00022729"/>
    </source>
</evidence>
<name>A0ABW6GEW7_9ACTN</name>
<keyword evidence="6" id="KW-0472">Membrane</keyword>
<feature type="signal peptide" evidence="7">
    <location>
        <begin position="1"/>
        <end position="27"/>
    </location>
</feature>
<keyword evidence="2" id="KW-0964">Secreted</keyword>
<evidence type="ECO:0000259" key="8">
    <source>
        <dbReference type="PROSITE" id="PS50847"/>
    </source>
</evidence>
<keyword evidence="6" id="KW-1133">Transmembrane helix</keyword>
<gene>
    <name evidence="9" type="ORF">ACFW6T_04655</name>
</gene>
<dbReference type="RefSeq" id="WP_380320362.1">
    <property type="nucleotide sequence ID" value="NZ_JBHYPW010000011.1"/>
</dbReference>
<keyword evidence="4" id="KW-0572">Peptidoglycan-anchor</keyword>
<evidence type="ECO:0000256" key="1">
    <source>
        <dbReference type="ARBA" id="ARBA00022512"/>
    </source>
</evidence>
<evidence type="ECO:0000256" key="5">
    <source>
        <dbReference type="SAM" id="MobiDB-lite"/>
    </source>
</evidence>
<protein>
    <recommendedName>
        <fullName evidence="8">Gram-positive cocci surface proteins LPxTG domain-containing protein</fullName>
    </recommendedName>
</protein>
<keyword evidence="3 7" id="KW-0732">Signal</keyword>
<organism evidence="9 10">
    <name type="scientific">Kitasatospora phosalacinea</name>
    <dbReference type="NCBI Taxonomy" id="2065"/>
    <lineage>
        <taxon>Bacteria</taxon>
        <taxon>Bacillati</taxon>
        <taxon>Actinomycetota</taxon>
        <taxon>Actinomycetes</taxon>
        <taxon>Kitasatosporales</taxon>
        <taxon>Streptomycetaceae</taxon>
        <taxon>Kitasatospora</taxon>
    </lineage>
</organism>
<dbReference type="InterPro" id="IPR019931">
    <property type="entry name" value="LPXTG_anchor"/>
</dbReference>
<keyword evidence="1" id="KW-0134">Cell wall</keyword>
<accession>A0ABW6GEW7</accession>
<feature type="domain" description="Gram-positive cocci surface proteins LPxTG" evidence="8">
    <location>
        <begin position="618"/>
        <end position="650"/>
    </location>
</feature>
<keyword evidence="6" id="KW-0812">Transmembrane</keyword>
<comment type="caution">
    <text evidence="9">The sequence shown here is derived from an EMBL/GenBank/DDBJ whole genome shotgun (WGS) entry which is preliminary data.</text>
</comment>
<keyword evidence="10" id="KW-1185">Reference proteome</keyword>